<feature type="compositionally biased region" description="Polar residues" evidence="1">
    <location>
        <begin position="124"/>
        <end position="146"/>
    </location>
</feature>
<dbReference type="Proteomes" id="UP000799771">
    <property type="component" value="Unassembled WGS sequence"/>
</dbReference>
<evidence type="ECO:0000256" key="1">
    <source>
        <dbReference type="SAM" id="MobiDB-lite"/>
    </source>
</evidence>
<gene>
    <name evidence="2" type="ORF">P153DRAFT_146754</name>
</gene>
<reference evidence="2" key="1">
    <citation type="journal article" date="2020" name="Stud. Mycol.">
        <title>101 Dothideomycetes genomes: a test case for predicting lifestyles and emergence of pathogens.</title>
        <authorList>
            <person name="Haridas S."/>
            <person name="Albert R."/>
            <person name="Binder M."/>
            <person name="Bloem J."/>
            <person name="Labutti K."/>
            <person name="Salamov A."/>
            <person name="Andreopoulos B."/>
            <person name="Baker S."/>
            <person name="Barry K."/>
            <person name="Bills G."/>
            <person name="Bluhm B."/>
            <person name="Cannon C."/>
            <person name="Castanera R."/>
            <person name="Culley D."/>
            <person name="Daum C."/>
            <person name="Ezra D."/>
            <person name="Gonzalez J."/>
            <person name="Henrissat B."/>
            <person name="Kuo A."/>
            <person name="Liang C."/>
            <person name="Lipzen A."/>
            <person name="Lutzoni F."/>
            <person name="Magnuson J."/>
            <person name="Mondo S."/>
            <person name="Nolan M."/>
            <person name="Ohm R."/>
            <person name="Pangilinan J."/>
            <person name="Park H.-J."/>
            <person name="Ramirez L."/>
            <person name="Alfaro M."/>
            <person name="Sun H."/>
            <person name="Tritt A."/>
            <person name="Yoshinaga Y."/>
            <person name="Zwiers L.-H."/>
            <person name="Turgeon B."/>
            <person name="Goodwin S."/>
            <person name="Spatafora J."/>
            <person name="Crous P."/>
            <person name="Grigoriev I."/>
        </authorList>
    </citation>
    <scope>NUCLEOTIDE SEQUENCE</scope>
    <source>
        <strain evidence="2">CBS 119687</strain>
    </source>
</reference>
<dbReference type="GeneID" id="54402582"/>
<keyword evidence="3" id="KW-1185">Reference proteome</keyword>
<protein>
    <submittedName>
        <fullName evidence="2">Uncharacterized protein</fullName>
    </submittedName>
</protein>
<dbReference type="RefSeq" id="XP_033518186.1">
    <property type="nucleotide sequence ID" value="XM_033662150.1"/>
</dbReference>
<proteinExistence type="predicted"/>
<organism evidence="2 3">
    <name type="scientific">Dothidotthia symphoricarpi CBS 119687</name>
    <dbReference type="NCBI Taxonomy" id="1392245"/>
    <lineage>
        <taxon>Eukaryota</taxon>
        <taxon>Fungi</taxon>
        <taxon>Dikarya</taxon>
        <taxon>Ascomycota</taxon>
        <taxon>Pezizomycotina</taxon>
        <taxon>Dothideomycetes</taxon>
        <taxon>Pleosporomycetidae</taxon>
        <taxon>Pleosporales</taxon>
        <taxon>Dothidotthiaceae</taxon>
        <taxon>Dothidotthia</taxon>
    </lineage>
</organism>
<name>A0A6A5ZVN3_9PLEO</name>
<feature type="compositionally biased region" description="Polar residues" evidence="1">
    <location>
        <begin position="212"/>
        <end position="252"/>
    </location>
</feature>
<dbReference type="AlphaFoldDB" id="A0A6A5ZVN3"/>
<sequence length="370" mass="40002">MPSHHCRRVAVDSAKGMWALCLATLSWTYNRPAFADLVTTTTRTTASDTVGSSLKLSTQSTRTSVDDTTGCLDCEQRDPFCDRRLLCLPCAQLNEQTRIAGDGAVGASDLAIAGSNRDVRAGGQQVSQPLTPLNHTQQDTAADSHSPSPPLGNLPVSTIRPPRPLKMVGAYPAPMKPRPLKRQPRADKHARPDRLRQRNRNLNGGVGGASELMSTPRNTEPSTTPRNTEPSTTPPSMRVTDVQSQCRVNRTSGGNGGNGGNGGDGGDREQAHTPPRAPPQPDDYRLPETMTLFPAYRSQRNKGISINSAGTNVAAERHEVQRLVGDYIEPGKVSDSEDEGKSTSARLRIRQWARKSMGLGRHGWKSKGMD</sequence>
<feature type="compositionally biased region" description="Basic and acidic residues" evidence="1">
    <location>
        <begin position="184"/>
        <end position="196"/>
    </location>
</feature>
<evidence type="ECO:0000313" key="3">
    <source>
        <dbReference type="Proteomes" id="UP000799771"/>
    </source>
</evidence>
<accession>A0A6A5ZVN3</accession>
<evidence type="ECO:0000313" key="2">
    <source>
        <dbReference type="EMBL" id="KAF2123792.1"/>
    </source>
</evidence>
<feature type="compositionally biased region" description="Gly residues" evidence="1">
    <location>
        <begin position="253"/>
        <end position="264"/>
    </location>
</feature>
<dbReference type="EMBL" id="ML977522">
    <property type="protein sequence ID" value="KAF2123792.1"/>
    <property type="molecule type" value="Genomic_DNA"/>
</dbReference>
<feature type="region of interest" description="Disordered" evidence="1">
    <location>
        <begin position="119"/>
        <end position="286"/>
    </location>
</feature>